<name>A0ABR2VEZ5_9PEZI</name>
<dbReference type="PANTHER" id="PTHR13847">
    <property type="entry name" value="SARCOSINE DEHYDROGENASE-RELATED"/>
    <property type="match status" value="1"/>
</dbReference>
<dbReference type="InterPro" id="IPR006076">
    <property type="entry name" value="FAD-dep_OxRdtase"/>
</dbReference>
<evidence type="ECO:0000313" key="3">
    <source>
        <dbReference type="Proteomes" id="UP001408356"/>
    </source>
</evidence>
<dbReference type="SUPFAM" id="SSF51905">
    <property type="entry name" value="FAD/NAD(P)-binding domain"/>
    <property type="match status" value="1"/>
</dbReference>
<organism evidence="2 3">
    <name type="scientific">Seiridium unicorne</name>
    <dbReference type="NCBI Taxonomy" id="138068"/>
    <lineage>
        <taxon>Eukaryota</taxon>
        <taxon>Fungi</taxon>
        <taxon>Dikarya</taxon>
        <taxon>Ascomycota</taxon>
        <taxon>Pezizomycotina</taxon>
        <taxon>Sordariomycetes</taxon>
        <taxon>Xylariomycetidae</taxon>
        <taxon>Amphisphaeriales</taxon>
        <taxon>Sporocadaceae</taxon>
        <taxon>Seiridium</taxon>
    </lineage>
</organism>
<dbReference type="Proteomes" id="UP001408356">
    <property type="component" value="Unassembled WGS sequence"/>
</dbReference>
<keyword evidence="3" id="KW-1185">Reference proteome</keyword>
<protein>
    <submittedName>
        <fullName evidence="2">FAD dependent oxidoreductase domain-containing protein</fullName>
    </submittedName>
</protein>
<comment type="caution">
    <text evidence="2">The sequence shown here is derived from an EMBL/GenBank/DDBJ whole genome shotgun (WGS) entry which is preliminary data.</text>
</comment>
<dbReference type="Gene3D" id="3.30.9.10">
    <property type="entry name" value="D-Amino Acid Oxidase, subunit A, domain 2"/>
    <property type="match status" value="1"/>
</dbReference>
<dbReference type="Pfam" id="PF01266">
    <property type="entry name" value="DAO"/>
    <property type="match status" value="1"/>
</dbReference>
<evidence type="ECO:0000259" key="1">
    <source>
        <dbReference type="Pfam" id="PF01266"/>
    </source>
</evidence>
<feature type="domain" description="FAD dependent oxidoreductase" evidence="1">
    <location>
        <begin position="43"/>
        <end position="430"/>
    </location>
</feature>
<dbReference type="Gene3D" id="3.50.50.60">
    <property type="entry name" value="FAD/NAD(P)-binding domain"/>
    <property type="match status" value="1"/>
</dbReference>
<dbReference type="EMBL" id="JARVKF010000025">
    <property type="protein sequence ID" value="KAK9425010.1"/>
    <property type="molecule type" value="Genomic_DNA"/>
</dbReference>
<dbReference type="PANTHER" id="PTHR13847:SF284">
    <property type="entry name" value="FAD DEPENDENT OXIDOREDUCTASE DOMAIN-CONTAINING PROTEIN"/>
    <property type="match status" value="1"/>
</dbReference>
<proteinExistence type="predicted"/>
<evidence type="ECO:0000313" key="2">
    <source>
        <dbReference type="EMBL" id="KAK9425010.1"/>
    </source>
</evidence>
<dbReference type="InterPro" id="IPR036188">
    <property type="entry name" value="FAD/NAD-bd_sf"/>
</dbReference>
<reference evidence="2 3" key="1">
    <citation type="journal article" date="2024" name="J. Plant Pathol.">
        <title>Sequence and assembly of the genome of Seiridium unicorne, isolate CBS 538.82, causal agent of cypress canker disease.</title>
        <authorList>
            <person name="Scali E."/>
            <person name="Rocca G.D."/>
            <person name="Danti R."/>
            <person name="Garbelotto M."/>
            <person name="Barberini S."/>
            <person name="Baroncelli R."/>
            <person name="Emiliani G."/>
        </authorList>
    </citation>
    <scope>NUCLEOTIDE SEQUENCE [LARGE SCALE GENOMIC DNA]</scope>
    <source>
        <strain evidence="2 3">BM-138-508</strain>
    </source>
</reference>
<accession>A0ABR2VEZ5</accession>
<sequence length="470" mass="51928">MGGGDHLPGLPVANPTTSYWQLPPHRIAEHRTTAELPTSTLFDYVIVGSGITGAAVAYKLFARDPSLSILMFEARTSASGASGRNGGLCRAGWWRNHKYYAGAFGEEETLKFEWLEEQNVQEIADFVREHDVDCDFQDVETADCYLTEDAWAKVKEVLAIREELKKRRPGAVPPGVKTVYEGEAASQHIGIPNLVGAVTYPGHTQNPYRLVCRMLELDLEKGLNLQTNTPVLEVTQLHAKDDQTTKWAVKTDRGVVETKQVILATNAFTNVLHSGLATTGFMWPSRSQISAIRSGSKIADKPVTRIQVALNDAHSGDYFHWRAPGLEGEGDVLYGGGRFLSPTREKGVTDDSKVNPAIADYLRHAAARYYGEAWGEEGEHVRDWAGITCYTPDTFPLVGEAPGEKGLWMSVGMNGHGMAMAFRSAEALVHMITTGEEPEWFPKPFRLARAWSDSPVDLRAQWVRVDEVSK</sequence>
<gene>
    <name evidence="2" type="ORF">SUNI508_13261</name>
</gene>